<dbReference type="EMBL" id="RHFK02000019">
    <property type="protein sequence ID" value="TWW59157.1"/>
    <property type="molecule type" value="Genomic_DNA"/>
</dbReference>
<evidence type="ECO:0000313" key="1">
    <source>
        <dbReference type="EMBL" id="TWW59157.1"/>
    </source>
</evidence>
<sequence>MEANAGLSRKHGVKVGAVSVLSVEEVVLAVGQKIGHSSVKSAARMNTAVVLFLENEEITSPNMKILSRWKSPLLRHVVSHHRQVQMILNKAEGFNYRIIVHVDKFDYTLFATRLKEAMEQVLHRDQTYWSPSRSMVDNVHLIWDVLEVSGSLGVILV</sequence>
<dbReference type="Proteomes" id="UP000324091">
    <property type="component" value="Chromosome 6"/>
</dbReference>
<dbReference type="AlphaFoldDB" id="A0A5C6N0F3"/>
<protein>
    <submittedName>
        <fullName evidence="1">Uncharacterized protein</fullName>
    </submittedName>
</protein>
<reference evidence="1 2" key="1">
    <citation type="submission" date="2019-04" db="EMBL/GenBank/DDBJ databases">
        <title>Chromosome genome assembly for Takifugu flavidus.</title>
        <authorList>
            <person name="Xiao S."/>
        </authorList>
    </citation>
    <scope>NUCLEOTIDE SEQUENCE [LARGE SCALE GENOMIC DNA]</scope>
    <source>
        <strain evidence="1">HTHZ2018</strain>
        <tissue evidence="1">Muscle</tissue>
    </source>
</reference>
<name>A0A5C6N0F3_9TELE</name>
<evidence type="ECO:0000313" key="2">
    <source>
        <dbReference type="Proteomes" id="UP000324091"/>
    </source>
</evidence>
<organism evidence="1 2">
    <name type="scientific">Takifugu flavidus</name>
    <name type="common">sansaifugu</name>
    <dbReference type="NCBI Taxonomy" id="433684"/>
    <lineage>
        <taxon>Eukaryota</taxon>
        <taxon>Metazoa</taxon>
        <taxon>Chordata</taxon>
        <taxon>Craniata</taxon>
        <taxon>Vertebrata</taxon>
        <taxon>Euteleostomi</taxon>
        <taxon>Actinopterygii</taxon>
        <taxon>Neopterygii</taxon>
        <taxon>Teleostei</taxon>
        <taxon>Neoteleostei</taxon>
        <taxon>Acanthomorphata</taxon>
        <taxon>Eupercaria</taxon>
        <taxon>Tetraodontiformes</taxon>
        <taxon>Tetradontoidea</taxon>
        <taxon>Tetraodontidae</taxon>
        <taxon>Takifugu</taxon>
    </lineage>
</organism>
<proteinExistence type="predicted"/>
<comment type="caution">
    <text evidence="1">The sequence shown here is derived from an EMBL/GenBank/DDBJ whole genome shotgun (WGS) entry which is preliminary data.</text>
</comment>
<accession>A0A5C6N0F3</accession>
<gene>
    <name evidence="1" type="ORF">D4764_06G0006870</name>
</gene>
<keyword evidence="2" id="KW-1185">Reference proteome</keyword>